<gene>
    <name evidence="2" type="ORF">GCM10011322_12660</name>
</gene>
<proteinExistence type="predicted"/>
<feature type="compositionally biased region" description="Basic residues" evidence="1">
    <location>
        <begin position="122"/>
        <end position="134"/>
    </location>
</feature>
<accession>A0A917Q7J0</accession>
<reference evidence="2 3" key="1">
    <citation type="journal article" date="2014" name="Int. J. Syst. Evol. Microbiol.">
        <title>Complete genome sequence of Corynebacterium casei LMG S-19264T (=DSM 44701T), isolated from a smear-ripened cheese.</title>
        <authorList>
            <consortium name="US DOE Joint Genome Institute (JGI-PGF)"/>
            <person name="Walter F."/>
            <person name="Albersmeier A."/>
            <person name="Kalinowski J."/>
            <person name="Ruckert C."/>
        </authorList>
    </citation>
    <scope>NUCLEOTIDE SEQUENCE [LARGE SCALE GENOMIC DNA]</scope>
    <source>
        <strain evidence="2 3">CGMCC 1.9161</strain>
    </source>
</reference>
<dbReference type="EMBL" id="BMMF01000003">
    <property type="protein sequence ID" value="GGK27577.1"/>
    <property type="molecule type" value="Genomic_DNA"/>
</dbReference>
<sequence>MQLMTIIEAEARMQERREGGYAVSARYDRRRGRVVVRLSTGVELTFPASLAQGLAGADPDALSRIEISPSGLGLHWPALDADLSVPDLLQGVFGTRSWMAAQLGARGGRARSDAKTSAARANGRKGGRPKRASG</sequence>
<comment type="caution">
    <text evidence="2">The sequence shown here is derived from an EMBL/GenBank/DDBJ whole genome shotgun (WGS) entry which is preliminary data.</text>
</comment>
<feature type="region of interest" description="Disordered" evidence="1">
    <location>
        <begin position="104"/>
        <end position="134"/>
    </location>
</feature>
<organism evidence="2 3">
    <name type="scientific">Salinarimonas ramus</name>
    <dbReference type="NCBI Taxonomy" id="690164"/>
    <lineage>
        <taxon>Bacteria</taxon>
        <taxon>Pseudomonadati</taxon>
        <taxon>Pseudomonadota</taxon>
        <taxon>Alphaproteobacteria</taxon>
        <taxon>Hyphomicrobiales</taxon>
        <taxon>Salinarimonadaceae</taxon>
        <taxon>Salinarimonas</taxon>
    </lineage>
</organism>
<dbReference type="Pfam" id="PF10387">
    <property type="entry name" value="DUF2442"/>
    <property type="match status" value="1"/>
</dbReference>
<keyword evidence="3" id="KW-1185">Reference proteome</keyword>
<evidence type="ECO:0000256" key="1">
    <source>
        <dbReference type="SAM" id="MobiDB-lite"/>
    </source>
</evidence>
<dbReference type="AlphaFoldDB" id="A0A917Q7J0"/>
<evidence type="ECO:0000313" key="2">
    <source>
        <dbReference type="EMBL" id="GGK27577.1"/>
    </source>
</evidence>
<dbReference type="InterPro" id="IPR018841">
    <property type="entry name" value="DUF2442"/>
</dbReference>
<dbReference type="Gene3D" id="3.30.2020.40">
    <property type="entry name" value="Uncharacterised protein PF10387, DUF2442"/>
    <property type="match status" value="1"/>
</dbReference>
<dbReference type="Proteomes" id="UP000600449">
    <property type="component" value="Unassembled WGS sequence"/>
</dbReference>
<evidence type="ECO:0000313" key="3">
    <source>
        <dbReference type="Proteomes" id="UP000600449"/>
    </source>
</evidence>
<protein>
    <recommendedName>
        <fullName evidence="4">DUF2442 domain-containing protein</fullName>
    </recommendedName>
</protein>
<evidence type="ECO:0008006" key="4">
    <source>
        <dbReference type="Google" id="ProtNLM"/>
    </source>
</evidence>
<name>A0A917Q7J0_9HYPH</name>